<dbReference type="Gene3D" id="1.20.5.1300">
    <property type="match status" value="1"/>
</dbReference>
<evidence type="ECO:0000313" key="9">
    <source>
        <dbReference type="Proteomes" id="UP001204798"/>
    </source>
</evidence>
<comment type="cofactor">
    <cofactor evidence="5">
        <name>Zn(2+)</name>
        <dbReference type="ChEBI" id="CHEBI:29105"/>
    </cofactor>
    <text evidence="5">Binds 1 zinc ion per subunit.</text>
</comment>
<name>A0ABT2ENF6_9BACT</name>
<dbReference type="PRINTS" id="PR00083">
    <property type="entry name" value="HOLDHDRGNASE"/>
</dbReference>
<dbReference type="EMBL" id="JANUCP010000003">
    <property type="protein sequence ID" value="MCS3919472.1"/>
    <property type="molecule type" value="Genomic_DNA"/>
</dbReference>
<comment type="pathway">
    <text evidence="5">Amino-acid biosynthesis; L-histidine biosynthesis; L-histidine from 5-phospho-alpha-D-ribose 1-diphosphate: step 9/9.</text>
</comment>
<keyword evidence="5" id="KW-0028">Amino-acid biosynthesis</keyword>
<evidence type="ECO:0000256" key="5">
    <source>
        <dbReference type="HAMAP-Rule" id="MF_01024"/>
    </source>
</evidence>
<dbReference type="PANTHER" id="PTHR21256:SF2">
    <property type="entry name" value="HISTIDINE BIOSYNTHESIS TRIFUNCTIONAL PROTEIN"/>
    <property type="match status" value="1"/>
</dbReference>
<feature type="binding site" evidence="5">
    <location>
        <position position="273"/>
    </location>
    <ligand>
        <name>Zn(2+)</name>
        <dbReference type="ChEBI" id="CHEBI:29105"/>
    </ligand>
</feature>
<keyword evidence="2 5" id="KW-0479">Metal-binding</keyword>
<feature type="binding site" evidence="5">
    <location>
        <position position="431"/>
    </location>
    <ligand>
        <name>Zn(2+)</name>
        <dbReference type="ChEBI" id="CHEBI:29105"/>
    </ligand>
</feature>
<evidence type="ECO:0000256" key="6">
    <source>
        <dbReference type="PIRNR" id="PIRNR000099"/>
    </source>
</evidence>
<dbReference type="InterPro" id="IPR001692">
    <property type="entry name" value="Histidinol_DH_CS"/>
</dbReference>
<comment type="catalytic activity">
    <reaction evidence="5">
        <text>L-histidinol + 2 NAD(+) + H2O = L-histidine + 2 NADH + 3 H(+)</text>
        <dbReference type="Rhea" id="RHEA:20641"/>
        <dbReference type="ChEBI" id="CHEBI:15377"/>
        <dbReference type="ChEBI" id="CHEBI:15378"/>
        <dbReference type="ChEBI" id="CHEBI:57540"/>
        <dbReference type="ChEBI" id="CHEBI:57595"/>
        <dbReference type="ChEBI" id="CHEBI:57699"/>
        <dbReference type="ChEBI" id="CHEBI:57945"/>
        <dbReference type="EC" id="1.1.1.23"/>
    </reaction>
</comment>
<gene>
    <name evidence="5" type="primary">hisD</name>
    <name evidence="8" type="ORF">M2350_001885</name>
</gene>
<keyword evidence="5" id="KW-0368">Histidine biosynthesis</keyword>
<dbReference type="InterPro" id="IPR012131">
    <property type="entry name" value="Hstdl_DH"/>
</dbReference>
<dbReference type="SUPFAM" id="SSF53720">
    <property type="entry name" value="ALDH-like"/>
    <property type="match status" value="1"/>
</dbReference>
<proteinExistence type="inferred from homology"/>
<feature type="binding site" evidence="5">
    <location>
        <position position="426"/>
    </location>
    <ligand>
        <name>substrate</name>
    </ligand>
</feature>
<feature type="binding site" evidence="5">
    <location>
        <position position="270"/>
    </location>
    <ligand>
        <name>Zn(2+)</name>
        <dbReference type="ChEBI" id="CHEBI:29105"/>
    </ligand>
</feature>
<feature type="binding site" evidence="5">
    <location>
        <position position="273"/>
    </location>
    <ligand>
        <name>substrate</name>
    </ligand>
</feature>
<dbReference type="Gene3D" id="3.40.50.1980">
    <property type="entry name" value="Nitrogenase molybdenum iron protein domain"/>
    <property type="match status" value="2"/>
</dbReference>
<feature type="binding site" evidence="5">
    <location>
        <position position="372"/>
    </location>
    <ligand>
        <name>Zn(2+)</name>
        <dbReference type="ChEBI" id="CHEBI:29105"/>
    </ligand>
</feature>
<protein>
    <recommendedName>
        <fullName evidence="5">Histidinol dehydrogenase</fullName>
        <shortName evidence="5">HDH</shortName>
        <ecNumber evidence="5">1.1.1.23</ecNumber>
    </recommendedName>
</protein>
<sequence length="441" mass="47667">MAKQRDIEPAITILSTRKHGLDEIKRRLKRATFDPVEMAEVEAKVREIIAAVKDKGDEALVEIERQVGWKGCTVEKLRVTKEEMDTAYASVPPSLLESLCVARERLERFHQKQLPRSWFIQENGSLLGEIFRPIERVGIYVPGGLAAYPSTVLHVAVPAKVAGVKELLIVTPPDENGKVHPLVLAAAQLVGIDTVFRVGGAHAIAALAFGTQTIPKVDKIAGPSGIYPVVAKRLLYGVVGIDLLPGPSEVAVIADETAPPDWVALELLAQAEHGPDSVAVLFTPSEKLLKEVADKVVRYLSKSPRRRYLEPALKNHSALVLTRNMDEAVMLANEGAYEHVALMVAEPMKLVGKLRYAGAIFLGSQTTVAFGDYLAGPSHVLPTAGTARFSSGLSVLDFMVRSSLVLLSEEDAKLLAETASVLAEAEGLDAHAKALRARKKG</sequence>
<evidence type="ECO:0000313" key="8">
    <source>
        <dbReference type="EMBL" id="MCS3919472.1"/>
    </source>
</evidence>
<dbReference type="Pfam" id="PF00815">
    <property type="entry name" value="Histidinol_dh"/>
    <property type="match status" value="1"/>
</dbReference>
<dbReference type="PROSITE" id="PS00611">
    <property type="entry name" value="HISOL_DEHYDROGENASE"/>
    <property type="match status" value="1"/>
</dbReference>
<evidence type="ECO:0000256" key="3">
    <source>
        <dbReference type="ARBA" id="ARBA00022833"/>
    </source>
</evidence>
<keyword evidence="9" id="KW-1185">Reference proteome</keyword>
<reference evidence="8 9" key="1">
    <citation type="submission" date="2022-08" db="EMBL/GenBank/DDBJ databases">
        <title>Bacterial and archaeal communities from various locations to study Microbial Dark Matter (Phase II).</title>
        <authorList>
            <person name="Stepanauskas R."/>
        </authorList>
    </citation>
    <scope>NUCLEOTIDE SEQUENCE [LARGE SCALE GENOMIC DNA]</scope>
    <source>
        <strain evidence="8 9">PD1</strain>
    </source>
</reference>
<evidence type="ECO:0000256" key="7">
    <source>
        <dbReference type="RuleBase" id="RU004175"/>
    </source>
</evidence>
<keyword evidence="3 5" id="KW-0862">Zinc</keyword>
<comment type="similarity">
    <text evidence="1 5 6 7">Belongs to the histidinol dehydrogenase family.</text>
</comment>
<organism evidence="8 9">
    <name type="scientific">Candidatus Fervidibacter sacchari</name>
    <dbReference type="NCBI Taxonomy" id="1448929"/>
    <lineage>
        <taxon>Bacteria</taxon>
        <taxon>Candidatus Fervidibacterota</taxon>
        <taxon>Candidatus Fervidibacter</taxon>
    </lineage>
</organism>
<dbReference type="RefSeq" id="WP_259095916.1">
    <property type="nucleotide sequence ID" value="NZ_CP130454.1"/>
</dbReference>
<keyword evidence="5" id="KW-0520">NAD</keyword>
<feature type="binding site" evidence="5">
    <location>
        <position position="339"/>
    </location>
    <ligand>
        <name>substrate</name>
    </ligand>
</feature>
<dbReference type="InterPro" id="IPR016161">
    <property type="entry name" value="Ald_DH/histidinol_DH"/>
</dbReference>
<dbReference type="InterPro" id="IPR022695">
    <property type="entry name" value="Histidinol_DH_monofunct"/>
</dbReference>
<feature type="binding site" evidence="5">
    <location>
        <position position="372"/>
    </location>
    <ligand>
        <name>substrate</name>
    </ligand>
</feature>
<dbReference type="PIRSF" id="PIRSF000099">
    <property type="entry name" value="Histidinol_dh"/>
    <property type="match status" value="1"/>
</dbReference>
<feature type="binding site" evidence="5">
    <location>
        <position position="431"/>
    </location>
    <ligand>
        <name>substrate</name>
    </ligand>
</feature>
<dbReference type="CDD" id="cd06572">
    <property type="entry name" value="Histidinol_dh"/>
    <property type="match status" value="1"/>
</dbReference>
<accession>A0ABT2ENF6</accession>
<dbReference type="GO" id="GO:0004399">
    <property type="term" value="F:histidinol dehydrogenase activity"/>
    <property type="evidence" value="ECO:0007669"/>
    <property type="project" value="UniProtKB-EC"/>
</dbReference>
<evidence type="ECO:0000256" key="1">
    <source>
        <dbReference type="ARBA" id="ARBA00010178"/>
    </source>
</evidence>
<feature type="active site" description="Proton acceptor" evidence="5">
    <location>
        <position position="339"/>
    </location>
</feature>
<dbReference type="HAMAP" id="MF_01024">
    <property type="entry name" value="HisD"/>
    <property type="match status" value="1"/>
</dbReference>
<dbReference type="NCBIfam" id="TIGR00069">
    <property type="entry name" value="hisD"/>
    <property type="match status" value="1"/>
</dbReference>
<comment type="function">
    <text evidence="5">Catalyzes the sequential NAD-dependent oxidations of L-histidinol to L-histidinaldehyde and then to L-histidine.</text>
</comment>
<evidence type="ECO:0000256" key="2">
    <source>
        <dbReference type="ARBA" id="ARBA00022723"/>
    </source>
</evidence>
<dbReference type="Proteomes" id="UP001204798">
    <property type="component" value="Unassembled WGS sequence"/>
</dbReference>
<feature type="binding site" evidence="5">
    <location>
        <position position="248"/>
    </location>
    <ligand>
        <name>substrate</name>
    </ligand>
</feature>
<dbReference type="PANTHER" id="PTHR21256">
    <property type="entry name" value="HISTIDINOL DEHYDROGENASE HDH"/>
    <property type="match status" value="1"/>
</dbReference>
<feature type="active site" description="Proton acceptor" evidence="5">
    <location>
        <position position="338"/>
    </location>
</feature>
<evidence type="ECO:0000256" key="4">
    <source>
        <dbReference type="ARBA" id="ARBA00023002"/>
    </source>
</evidence>
<comment type="caution">
    <text evidence="5">Lacks conserved residue(s) required for the propagation of feature annotation.</text>
</comment>
<dbReference type="EC" id="1.1.1.23" evidence="5"/>
<comment type="caution">
    <text evidence="8">The sequence shown here is derived from an EMBL/GenBank/DDBJ whole genome shotgun (WGS) entry which is preliminary data.</text>
</comment>
<feature type="binding site" evidence="5">
    <location>
        <position position="270"/>
    </location>
    <ligand>
        <name>substrate</name>
    </ligand>
</feature>
<keyword evidence="4 5" id="KW-0560">Oxidoreductase</keyword>